<feature type="transmembrane region" description="Helical" evidence="2">
    <location>
        <begin position="108"/>
        <end position="126"/>
    </location>
</feature>
<dbReference type="STRING" id="98765.A0A2R6NKY2"/>
<gene>
    <name evidence="3" type="ORF">PHLCEN_2v11143</name>
</gene>
<proteinExistence type="predicted"/>
<feature type="transmembrane region" description="Helical" evidence="2">
    <location>
        <begin position="182"/>
        <end position="202"/>
    </location>
</feature>
<reference evidence="3 4" key="1">
    <citation type="submission" date="2018-02" db="EMBL/GenBank/DDBJ databases">
        <title>Genome sequence of the basidiomycete white-rot fungus Phlebia centrifuga.</title>
        <authorList>
            <person name="Granchi Z."/>
            <person name="Peng M."/>
            <person name="de Vries R.P."/>
            <person name="Hilden K."/>
            <person name="Makela M.R."/>
            <person name="Grigoriev I."/>
            <person name="Riley R."/>
        </authorList>
    </citation>
    <scope>NUCLEOTIDE SEQUENCE [LARGE SCALE GENOMIC DNA]</scope>
    <source>
        <strain evidence="3 4">FBCC195</strain>
    </source>
</reference>
<keyword evidence="4" id="KW-1185">Reference proteome</keyword>
<accession>A0A2R6NKY2</accession>
<sequence length="466" mass="52139">MSWTKRQSTAERPHGELQDEDVGTQPLLTNSGDVRTESYGSVDTGSSSLERPSRRHSPEMHRRESLLNRVPEEQSTEGVLAESPEDAEEIQWDLEEQGFYAGSYRRTVMMYTFVPLISLLLLAFLARCPDMFWPIPNAKPIPHPSYFPSPIPELLLSSALWSLGYLLRMPIYTVVSFLTRRLSPFVTTFVFHLIYAIVYNLLRISSSPILRLRTLMDHPRPVWTDPVFRTVWWLSLGWAAIDVAVGIIQSYSQIALYRNVMVPEDRIAQILAQAYGSRTDLISQSEEILPLSPRCEGNSNGSFQPPASWGVSDDTRAQPQKASYSKPLSADEAIGLAVDQDLEQLANLKERQDLEEIYGFPVIKIPVFVSCLQRIDSILLSTGNTLVLSAAYLHSSLSFSPSSSASFNNRPILITFPLVLLINWVLSVMHTPLILPRIGVQTTAYIGLLFGLGSFFAGLGYWGALA</sequence>
<feature type="transmembrane region" description="Helical" evidence="2">
    <location>
        <begin position="412"/>
        <end position="435"/>
    </location>
</feature>
<feature type="compositionally biased region" description="Polar residues" evidence="1">
    <location>
        <begin position="26"/>
        <end position="50"/>
    </location>
</feature>
<feature type="compositionally biased region" description="Basic and acidic residues" evidence="1">
    <location>
        <begin position="56"/>
        <end position="72"/>
    </location>
</feature>
<protein>
    <submittedName>
        <fullName evidence="3">Uncharacterized protein</fullName>
    </submittedName>
</protein>
<name>A0A2R6NKY2_9APHY</name>
<evidence type="ECO:0000313" key="4">
    <source>
        <dbReference type="Proteomes" id="UP000186601"/>
    </source>
</evidence>
<evidence type="ECO:0000256" key="2">
    <source>
        <dbReference type="SAM" id="Phobius"/>
    </source>
</evidence>
<feature type="transmembrane region" description="Helical" evidence="2">
    <location>
        <begin position="231"/>
        <end position="251"/>
    </location>
</feature>
<dbReference type="OrthoDB" id="3364069at2759"/>
<feature type="compositionally biased region" description="Basic and acidic residues" evidence="1">
    <location>
        <begin position="8"/>
        <end position="17"/>
    </location>
</feature>
<evidence type="ECO:0000313" key="3">
    <source>
        <dbReference type="EMBL" id="PSR73039.1"/>
    </source>
</evidence>
<organism evidence="3 4">
    <name type="scientific">Hermanssonia centrifuga</name>
    <dbReference type="NCBI Taxonomy" id="98765"/>
    <lineage>
        <taxon>Eukaryota</taxon>
        <taxon>Fungi</taxon>
        <taxon>Dikarya</taxon>
        <taxon>Basidiomycota</taxon>
        <taxon>Agaricomycotina</taxon>
        <taxon>Agaricomycetes</taxon>
        <taxon>Polyporales</taxon>
        <taxon>Meruliaceae</taxon>
        <taxon>Hermanssonia</taxon>
    </lineage>
</organism>
<feature type="transmembrane region" description="Helical" evidence="2">
    <location>
        <begin position="154"/>
        <end position="175"/>
    </location>
</feature>
<keyword evidence="2" id="KW-0472">Membrane</keyword>
<dbReference type="AlphaFoldDB" id="A0A2R6NKY2"/>
<feature type="transmembrane region" description="Helical" evidence="2">
    <location>
        <begin position="442"/>
        <end position="464"/>
    </location>
</feature>
<feature type="region of interest" description="Disordered" evidence="1">
    <location>
        <begin position="302"/>
        <end position="326"/>
    </location>
</feature>
<keyword evidence="2" id="KW-1133">Transmembrane helix</keyword>
<feature type="region of interest" description="Disordered" evidence="1">
    <location>
        <begin position="1"/>
        <end position="86"/>
    </location>
</feature>
<dbReference type="Proteomes" id="UP000186601">
    <property type="component" value="Unassembled WGS sequence"/>
</dbReference>
<keyword evidence="2" id="KW-0812">Transmembrane</keyword>
<dbReference type="EMBL" id="MLYV02001119">
    <property type="protein sequence ID" value="PSR73039.1"/>
    <property type="molecule type" value="Genomic_DNA"/>
</dbReference>
<evidence type="ECO:0000256" key="1">
    <source>
        <dbReference type="SAM" id="MobiDB-lite"/>
    </source>
</evidence>
<comment type="caution">
    <text evidence="3">The sequence shown here is derived from an EMBL/GenBank/DDBJ whole genome shotgun (WGS) entry which is preliminary data.</text>
</comment>